<sequence length="114" mass="13250">MSNHGTVFETDPRLQFHYQELYNAKTLIEETFIHHIFFTYVPNAIPFNSNAHLAYSVNGRKFLRDDPKDFANANFSAIFTYFLIIVQFESEAKDDLKISGISWEGLNDQIQDPL</sequence>
<reference evidence="1" key="1">
    <citation type="submission" date="2023-06" db="EMBL/GenBank/DDBJ databases">
        <authorList>
            <person name="Delattre M."/>
        </authorList>
    </citation>
    <scope>NUCLEOTIDE SEQUENCE</scope>
    <source>
        <strain evidence="1">AF72</strain>
    </source>
</reference>
<comment type="caution">
    <text evidence="1">The sequence shown here is derived from an EMBL/GenBank/DDBJ whole genome shotgun (WGS) entry which is preliminary data.</text>
</comment>
<feature type="non-terminal residue" evidence="1">
    <location>
        <position position="114"/>
    </location>
</feature>
<dbReference type="AlphaFoldDB" id="A0AA36G972"/>
<protein>
    <submittedName>
        <fullName evidence="1">Uncharacterized protein</fullName>
    </submittedName>
</protein>
<keyword evidence="2" id="KW-1185">Reference proteome</keyword>
<gene>
    <name evidence="1" type="ORF">MSPICULIGERA_LOCUS21934</name>
</gene>
<dbReference type="Proteomes" id="UP001177023">
    <property type="component" value="Unassembled WGS sequence"/>
</dbReference>
<dbReference type="EMBL" id="CATQJA010002665">
    <property type="protein sequence ID" value="CAJ0583865.1"/>
    <property type="molecule type" value="Genomic_DNA"/>
</dbReference>
<proteinExistence type="predicted"/>
<accession>A0AA36G972</accession>
<organism evidence="1 2">
    <name type="scientific">Mesorhabditis spiculigera</name>
    <dbReference type="NCBI Taxonomy" id="96644"/>
    <lineage>
        <taxon>Eukaryota</taxon>
        <taxon>Metazoa</taxon>
        <taxon>Ecdysozoa</taxon>
        <taxon>Nematoda</taxon>
        <taxon>Chromadorea</taxon>
        <taxon>Rhabditida</taxon>
        <taxon>Rhabditina</taxon>
        <taxon>Rhabditomorpha</taxon>
        <taxon>Rhabditoidea</taxon>
        <taxon>Rhabditidae</taxon>
        <taxon>Mesorhabditinae</taxon>
        <taxon>Mesorhabditis</taxon>
    </lineage>
</organism>
<evidence type="ECO:0000313" key="1">
    <source>
        <dbReference type="EMBL" id="CAJ0583865.1"/>
    </source>
</evidence>
<name>A0AA36G972_9BILA</name>
<evidence type="ECO:0000313" key="2">
    <source>
        <dbReference type="Proteomes" id="UP001177023"/>
    </source>
</evidence>